<proteinExistence type="predicted"/>
<protein>
    <submittedName>
        <fullName evidence="1">Uncharacterized protein</fullName>
    </submittedName>
</protein>
<dbReference type="AlphaFoldDB" id="A2DW14"/>
<gene>
    <name evidence="1" type="ORF">TVAG_252720</name>
</gene>
<evidence type="ECO:0000313" key="2">
    <source>
        <dbReference type="Proteomes" id="UP000001542"/>
    </source>
</evidence>
<evidence type="ECO:0000313" key="1">
    <source>
        <dbReference type="EMBL" id="EAY15459.1"/>
    </source>
</evidence>
<dbReference type="VEuPathDB" id="TrichDB:TVAGG3_0845230"/>
<dbReference type="KEGG" id="tva:4773462"/>
<dbReference type="EMBL" id="DS113256">
    <property type="protein sequence ID" value="EAY15459.1"/>
    <property type="molecule type" value="Genomic_DNA"/>
</dbReference>
<accession>A2DW14</accession>
<organism evidence="1 2">
    <name type="scientific">Trichomonas vaginalis (strain ATCC PRA-98 / G3)</name>
    <dbReference type="NCBI Taxonomy" id="412133"/>
    <lineage>
        <taxon>Eukaryota</taxon>
        <taxon>Metamonada</taxon>
        <taxon>Parabasalia</taxon>
        <taxon>Trichomonadida</taxon>
        <taxon>Trichomonadidae</taxon>
        <taxon>Trichomonas</taxon>
    </lineage>
</organism>
<sequence>MSISNWMQVGPLAILINMNPINYSDVFWYHATQFDVDSIIEMLCQILPLANLALPEKYPETLENIKNRIQKMSEPDNDFNVIETALIVIRWLVNNKILALNTLNLQYDNSSLNLMVLRIWSDYVAYGDLSIIPILENTNSKQSMKIYARMFVNAVKNPSFNINTIEIPHWLVYSIKSEANGKSDNDHPSILTLTVEEIEAFTEVANMLPTWFYVHALRARIKNTDYQLRIISLIEKIPIRIFEAYFDDFVDFVIWCLRFQNLINPLEELLLNLSCFYYKKVNILISRICETFDYFNETNISSRLNILSVLGRFGDITLLQTVFDTVWEIIPTMQLSISFVLSLIKFCDSFAGDCDDIYDKVIAIALAPLIVYLNSQDYEFLEDSIQLQTLISSIRTFYSVISSDIIVCPSYSIKDSFPLTAISMQLLCGMHIRLSVMNYIIYNIHSLHVAAPEQIIGFIFKCAQNLLPLQIQTCLNIISQHTNCGLGSIGYIIISTFLSKFPAFASLKANFIGPISELPKDSNVTRIIMKLNPATKPLLTMKPSLLFLMLERWSGKPDDIIIGAIRNCIINSKDSEEIRLYRSFLYALDAKQPPEKSNSCHFAADFTANEIIAKNFFNEIMKSKSASEAITVFGQHYPLPVIYDDNEVDLVASLVKMYKRVPVCHSSLIQLVKLLGDKISSSISNSKPLLRFTRSMGINRVINEPRDEFCKQLAVRLGHVKLQNSQNHDENEDEKFIVDMLIANGTKSDEIYKKYNSVILATKFLEHGTNLELLKLSLSTNIASVKVKALNMLPSMEISEISDVCSSSLAEDAINSLDLAIPTAAGAFYCILQIYDNGYSFLAKCVSAIILNITRNCTFSSAMLSLLFVKCSNLIEKIESSKAKKAMLKLIENYKLEEQSLL</sequence>
<name>A2DW14_TRIV3</name>
<dbReference type="Proteomes" id="UP000001542">
    <property type="component" value="Unassembled WGS sequence"/>
</dbReference>
<dbReference type="InParanoid" id="A2DW14"/>
<dbReference type="RefSeq" id="XP_001327682.1">
    <property type="nucleotide sequence ID" value="XM_001327647.1"/>
</dbReference>
<keyword evidence="2" id="KW-1185">Reference proteome</keyword>
<reference evidence="1" key="2">
    <citation type="journal article" date="2007" name="Science">
        <title>Draft genome sequence of the sexually transmitted pathogen Trichomonas vaginalis.</title>
        <authorList>
            <person name="Carlton J.M."/>
            <person name="Hirt R.P."/>
            <person name="Silva J.C."/>
            <person name="Delcher A.L."/>
            <person name="Schatz M."/>
            <person name="Zhao Q."/>
            <person name="Wortman J.R."/>
            <person name="Bidwell S.L."/>
            <person name="Alsmark U.C.M."/>
            <person name="Besteiro S."/>
            <person name="Sicheritz-Ponten T."/>
            <person name="Noel C.J."/>
            <person name="Dacks J.B."/>
            <person name="Foster P.G."/>
            <person name="Simillion C."/>
            <person name="Van de Peer Y."/>
            <person name="Miranda-Saavedra D."/>
            <person name="Barton G.J."/>
            <person name="Westrop G.D."/>
            <person name="Mueller S."/>
            <person name="Dessi D."/>
            <person name="Fiori P.L."/>
            <person name="Ren Q."/>
            <person name="Paulsen I."/>
            <person name="Zhang H."/>
            <person name="Bastida-Corcuera F.D."/>
            <person name="Simoes-Barbosa A."/>
            <person name="Brown M.T."/>
            <person name="Hayes R.D."/>
            <person name="Mukherjee M."/>
            <person name="Okumura C.Y."/>
            <person name="Schneider R."/>
            <person name="Smith A.J."/>
            <person name="Vanacova S."/>
            <person name="Villalvazo M."/>
            <person name="Haas B.J."/>
            <person name="Pertea M."/>
            <person name="Feldblyum T.V."/>
            <person name="Utterback T.R."/>
            <person name="Shu C.L."/>
            <person name="Osoegawa K."/>
            <person name="de Jong P.J."/>
            <person name="Hrdy I."/>
            <person name="Horvathova L."/>
            <person name="Zubacova Z."/>
            <person name="Dolezal P."/>
            <person name="Malik S.B."/>
            <person name="Logsdon J.M. Jr."/>
            <person name="Henze K."/>
            <person name="Gupta A."/>
            <person name="Wang C.C."/>
            <person name="Dunne R.L."/>
            <person name="Upcroft J.A."/>
            <person name="Upcroft P."/>
            <person name="White O."/>
            <person name="Salzberg S.L."/>
            <person name="Tang P."/>
            <person name="Chiu C.-H."/>
            <person name="Lee Y.-S."/>
            <person name="Embley T.M."/>
            <person name="Coombs G.H."/>
            <person name="Mottram J.C."/>
            <person name="Tachezy J."/>
            <person name="Fraser-Liggett C.M."/>
            <person name="Johnson P.J."/>
        </authorList>
    </citation>
    <scope>NUCLEOTIDE SEQUENCE [LARGE SCALE GENOMIC DNA]</scope>
    <source>
        <strain evidence="1">G3</strain>
    </source>
</reference>
<dbReference type="VEuPathDB" id="TrichDB:TVAG_252720"/>
<reference evidence="1" key="1">
    <citation type="submission" date="2006-10" db="EMBL/GenBank/DDBJ databases">
        <authorList>
            <person name="Amadeo P."/>
            <person name="Zhao Q."/>
            <person name="Wortman J."/>
            <person name="Fraser-Liggett C."/>
            <person name="Carlton J."/>
        </authorList>
    </citation>
    <scope>NUCLEOTIDE SEQUENCE</scope>
    <source>
        <strain evidence="1">G3</strain>
    </source>
</reference>